<dbReference type="PANTHER" id="PTHR19959">
    <property type="entry name" value="KINESIN LIGHT CHAIN"/>
    <property type="match status" value="1"/>
</dbReference>
<dbReference type="Gene3D" id="1.25.40.10">
    <property type="entry name" value="Tetratricopeptide repeat domain"/>
    <property type="match status" value="4"/>
</dbReference>
<comment type="caution">
    <text evidence="2">The sequence shown here is derived from an EMBL/GenBank/DDBJ whole genome shotgun (WGS) entry which is preliminary data.</text>
</comment>
<protein>
    <submittedName>
        <fullName evidence="2">CHAT domain-containing protein</fullName>
    </submittedName>
</protein>
<dbReference type="Proteomes" id="UP001194468">
    <property type="component" value="Unassembled WGS sequence"/>
</dbReference>
<evidence type="ECO:0000313" key="3">
    <source>
        <dbReference type="Proteomes" id="UP001194468"/>
    </source>
</evidence>
<dbReference type="EMBL" id="WHUW01000007">
    <property type="protein sequence ID" value="KAF8443876.1"/>
    <property type="molecule type" value="Genomic_DNA"/>
</dbReference>
<reference evidence="2" key="2">
    <citation type="journal article" date="2020" name="Nat. Commun.">
        <title>Large-scale genome sequencing of mycorrhizal fungi provides insights into the early evolution of symbiotic traits.</title>
        <authorList>
            <person name="Miyauchi S."/>
            <person name="Kiss E."/>
            <person name="Kuo A."/>
            <person name="Drula E."/>
            <person name="Kohler A."/>
            <person name="Sanchez-Garcia M."/>
            <person name="Morin E."/>
            <person name="Andreopoulos B."/>
            <person name="Barry K.W."/>
            <person name="Bonito G."/>
            <person name="Buee M."/>
            <person name="Carver A."/>
            <person name="Chen C."/>
            <person name="Cichocki N."/>
            <person name="Clum A."/>
            <person name="Culley D."/>
            <person name="Crous P.W."/>
            <person name="Fauchery L."/>
            <person name="Girlanda M."/>
            <person name="Hayes R.D."/>
            <person name="Keri Z."/>
            <person name="LaButti K."/>
            <person name="Lipzen A."/>
            <person name="Lombard V."/>
            <person name="Magnuson J."/>
            <person name="Maillard F."/>
            <person name="Murat C."/>
            <person name="Nolan M."/>
            <person name="Ohm R.A."/>
            <person name="Pangilinan J."/>
            <person name="Pereira M.F."/>
            <person name="Perotto S."/>
            <person name="Peter M."/>
            <person name="Pfister S."/>
            <person name="Riley R."/>
            <person name="Sitrit Y."/>
            <person name="Stielow J.B."/>
            <person name="Szollosi G."/>
            <person name="Zifcakova L."/>
            <person name="Stursova M."/>
            <person name="Spatafora J.W."/>
            <person name="Tedersoo L."/>
            <person name="Vaario L.M."/>
            <person name="Yamada A."/>
            <person name="Yan M."/>
            <person name="Wang P."/>
            <person name="Xu J."/>
            <person name="Bruns T."/>
            <person name="Baldrian P."/>
            <person name="Vilgalys R."/>
            <person name="Dunand C."/>
            <person name="Henrissat B."/>
            <person name="Grigoriev I.V."/>
            <person name="Hibbett D."/>
            <person name="Nagy L.G."/>
            <person name="Martin F.M."/>
        </authorList>
    </citation>
    <scope>NUCLEOTIDE SEQUENCE</scope>
    <source>
        <strain evidence="2">BED1</strain>
    </source>
</reference>
<dbReference type="PANTHER" id="PTHR19959:SF119">
    <property type="entry name" value="FUNGAL LIPASE-LIKE DOMAIN-CONTAINING PROTEIN"/>
    <property type="match status" value="1"/>
</dbReference>
<sequence>MLGTGEHLRKLTITVDQLLDRSTRHVPFTLFPKNGDIVSPCSSILVTVEQRDGESSDSSASRVLGPVCSTTETLNELEDATNHGHSALSRYRKHGGKRDLEHSVAEFERALNHCLVDHPCRAAAQSNLAMAKLILCQVMIGSLEIPIRLYRDALAARPVGHTDRPSTLVQLAAVHLARFEKRRDDIDGAQVETLLHEAMELSATDSDENRAVSVMLQLYDGHRSGPDHASSQSSVDLHSSSHLIDEDPWSSSAQVLKRFERHGDLADLQRAITLLQQLVRSVSVSDDGYRIGLGNLGTALWLRFERLGELRDLEDAVSTQRDAVHLTPDGHPDKPGRLNNLGNSFITRFKRFGVLRDLEDAISTHRDAVHLTPDGHPDKSGCLNNLGNSFMTRFKRLGELRDLEDAISTLRDAVHLTPDGHPHKPGRLNNLGNSFRTRFLRLGELRDLEDAISTHRDAVHLTPDGHPHKPGGLNNLGNSFITRFKRFGELRDLEDAISTHRDAVHLTPDGHPDKPGRLNNFGLSFRARFERLGELRDLEDAISTHRDAVHLTPYGHPDKPGGLNNLGNSFRARFERLGELRDLEDAISTHRDAVHLTPDGHPDKQRGLNNLGNSFIIRFLRLGELRDLEDAISTLRDAVHLTPDGHPDKPGCLYNLGNSFITRFKRLGELRDLEDAISTHRDAVHLTPNGHPDKPGCLYNLGLSFSARFERLGELRDLEDAISTLRDAVHLTPDGHPDMPGGLNDLGNSFRARFERLGELRDLEDAISTHRDAVHLTPDGHPDKQRGLNNLGNSFIIRFLRLGELRDLEDAISTHRDAVHLTPDGHPDKPCGLNNLGNSFITRFKRFGELRDLEDAISTYRGAVVLIPRGHPDKPGCLYNLGNSFRARFERLGELRDLEDAISTHRDAVYLTPDGHPDKQRGLNNFGLSFITRFKRLGELRDLEDAISTHREAVFLTPDGHPDKPSRLNDLGSSCRARFEHLGELRDLEDAISTHRDAVHLTPDGHPDKPGRLNNLGLSVRARFERLGELRDLEDAISTLRDAVHLTPDGHPDKPGYLNNLGISFRARFLHLRELRDLEDAISLYSHAASVPIGPISVRFSASRDWILCARRIRHPSLLRAHSIAINLLPQLAWIGLSLTHRYAELRQGADVVREAAAAALDSGFPELAVEWLEQGRSIVWGELLQLRGSYEQLSSAHPDHARRLRELSAALDDAGATREKSLSTFSESSDDPMHRATQILQQVADAHRTLAIERDKLLEDIRRLPGFNRFLLPKDFSQLRASAHSGPVVMLNAAETRCDALIVLADVDHVIHVPLPNFTFQRSTDLQGILKSFLRHALVERTGQIERWDRGTWESFLSPLWKCVVEPVMDALAFSTPGDLSRIFWCPTGPFVFLPIHAAGLYDAEYSAPGHKVFDFVVSSYVPALSILAPSRNIHVAHDNDFRLLAVRQPPTDGRQLSRLPGVHTELEHIKEVITNSGSACATFLEPSVGTVEEVLGLMKQADWVHFACHGIQDAKNPTDSGLCLANERRLKISDIIGLSRSRGGLAFLSACQTATGDEGLSDEAIHIAAGMLFAGYGGVIGTMWSISDTLAPIVARDVYEHLFRNGTRPDYREAAWALHEAIGRVRESGEVSFNEWVPFIHVGL</sequence>
<keyword evidence="3" id="KW-1185">Reference proteome</keyword>
<evidence type="ECO:0000313" key="2">
    <source>
        <dbReference type="EMBL" id="KAF8443876.1"/>
    </source>
</evidence>
<organism evidence="2 3">
    <name type="scientific">Boletus edulis BED1</name>
    <dbReference type="NCBI Taxonomy" id="1328754"/>
    <lineage>
        <taxon>Eukaryota</taxon>
        <taxon>Fungi</taxon>
        <taxon>Dikarya</taxon>
        <taxon>Basidiomycota</taxon>
        <taxon>Agaricomycotina</taxon>
        <taxon>Agaricomycetes</taxon>
        <taxon>Agaricomycetidae</taxon>
        <taxon>Boletales</taxon>
        <taxon>Boletineae</taxon>
        <taxon>Boletaceae</taxon>
        <taxon>Boletoideae</taxon>
        <taxon>Boletus</taxon>
    </lineage>
</organism>
<dbReference type="SUPFAM" id="SSF48452">
    <property type="entry name" value="TPR-like"/>
    <property type="match status" value="4"/>
</dbReference>
<proteinExistence type="predicted"/>
<reference evidence="2" key="1">
    <citation type="submission" date="2019-10" db="EMBL/GenBank/DDBJ databases">
        <authorList>
            <consortium name="DOE Joint Genome Institute"/>
            <person name="Kuo A."/>
            <person name="Miyauchi S."/>
            <person name="Kiss E."/>
            <person name="Drula E."/>
            <person name="Kohler A."/>
            <person name="Sanchez-Garcia M."/>
            <person name="Andreopoulos B."/>
            <person name="Barry K.W."/>
            <person name="Bonito G."/>
            <person name="Buee M."/>
            <person name="Carver A."/>
            <person name="Chen C."/>
            <person name="Cichocki N."/>
            <person name="Clum A."/>
            <person name="Culley D."/>
            <person name="Crous P.W."/>
            <person name="Fauchery L."/>
            <person name="Girlanda M."/>
            <person name="Hayes R."/>
            <person name="Keri Z."/>
            <person name="LaButti K."/>
            <person name="Lipzen A."/>
            <person name="Lombard V."/>
            <person name="Magnuson J."/>
            <person name="Maillard F."/>
            <person name="Morin E."/>
            <person name="Murat C."/>
            <person name="Nolan M."/>
            <person name="Ohm R."/>
            <person name="Pangilinan J."/>
            <person name="Pereira M."/>
            <person name="Perotto S."/>
            <person name="Peter M."/>
            <person name="Riley R."/>
            <person name="Sitrit Y."/>
            <person name="Stielow B."/>
            <person name="Szollosi G."/>
            <person name="Zifcakova L."/>
            <person name="Stursova M."/>
            <person name="Spatafora J.W."/>
            <person name="Tedersoo L."/>
            <person name="Vaario L.-M."/>
            <person name="Yamada A."/>
            <person name="Yan M."/>
            <person name="Wang P."/>
            <person name="Xu J."/>
            <person name="Bruns T."/>
            <person name="Baldrian P."/>
            <person name="Vilgalys R."/>
            <person name="Henrissat B."/>
            <person name="Grigoriev I.V."/>
            <person name="Hibbett D."/>
            <person name="Nagy L.G."/>
            <person name="Martin F.M."/>
        </authorList>
    </citation>
    <scope>NUCLEOTIDE SEQUENCE</scope>
    <source>
        <strain evidence="2">BED1</strain>
    </source>
</reference>
<accession>A0AAD4BZC2</accession>
<dbReference type="InterPro" id="IPR024983">
    <property type="entry name" value="CHAT_dom"/>
</dbReference>
<evidence type="ECO:0000259" key="1">
    <source>
        <dbReference type="Pfam" id="PF12770"/>
    </source>
</evidence>
<dbReference type="Pfam" id="PF12770">
    <property type="entry name" value="CHAT"/>
    <property type="match status" value="1"/>
</dbReference>
<gene>
    <name evidence="2" type="ORF">L210DRAFT_3099231</name>
</gene>
<feature type="domain" description="CHAT" evidence="1">
    <location>
        <begin position="1358"/>
        <end position="1645"/>
    </location>
</feature>
<dbReference type="InterPro" id="IPR011990">
    <property type="entry name" value="TPR-like_helical_dom_sf"/>
</dbReference>
<name>A0AAD4BZC2_BOLED</name>